<reference evidence="1" key="1">
    <citation type="submission" date="2018-11" db="EMBL/GenBank/DDBJ databases">
        <authorList>
            <person name="Grassa J C."/>
        </authorList>
    </citation>
    <scope>NUCLEOTIDE SEQUENCE [LARGE SCALE GENOMIC DNA]</scope>
</reference>
<evidence type="ECO:0000313" key="1">
    <source>
        <dbReference type="EnsemblPlants" id="cds.evm.model.05.1285"/>
    </source>
</evidence>
<dbReference type="AlphaFoldDB" id="A0A803PKR0"/>
<accession>A0A803PKR0</accession>
<sequence length="220" mass="23478">MDLPSDSVNHDVRTTANHKEDSWSTMDLQCRQTNVSDDLKLMALQSGLAMGSLLWGEMQRKSAETLSEFMSKAQGIINLKDAYIQALEVLLAPMGMKAAPSFASQTVAPSLSLPGSQFSPTVYGLTTFGLIATHTHFSGYRTAQTGCSVGVVNPPQGLACLQAPRTSLYALVVQPARAGVALLALEPRTPYPLRIVPPPVDEHVATISGGPHPARSTHNV</sequence>
<dbReference type="Gramene" id="evm.model.05.1285">
    <property type="protein sequence ID" value="cds.evm.model.05.1285"/>
    <property type="gene ID" value="evm.TU.05.1285"/>
</dbReference>
<proteinExistence type="predicted"/>
<protein>
    <submittedName>
        <fullName evidence="1">Uncharacterized protein</fullName>
    </submittedName>
</protein>
<keyword evidence="2" id="KW-1185">Reference proteome</keyword>
<organism evidence="1 2">
    <name type="scientific">Cannabis sativa</name>
    <name type="common">Hemp</name>
    <name type="synonym">Marijuana</name>
    <dbReference type="NCBI Taxonomy" id="3483"/>
    <lineage>
        <taxon>Eukaryota</taxon>
        <taxon>Viridiplantae</taxon>
        <taxon>Streptophyta</taxon>
        <taxon>Embryophyta</taxon>
        <taxon>Tracheophyta</taxon>
        <taxon>Spermatophyta</taxon>
        <taxon>Magnoliopsida</taxon>
        <taxon>eudicotyledons</taxon>
        <taxon>Gunneridae</taxon>
        <taxon>Pentapetalae</taxon>
        <taxon>rosids</taxon>
        <taxon>fabids</taxon>
        <taxon>Rosales</taxon>
        <taxon>Cannabaceae</taxon>
        <taxon>Cannabis</taxon>
    </lineage>
</organism>
<dbReference type="Proteomes" id="UP000596661">
    <property type="component" value="Chromosome 5"/>
</dbReference>
<name>A0A803PKR0_CANSA</name>
<evidence type="ECO:0000313" key="2">
    <source>
        <dbReference type="Proteomes" id="UP000596661"/>
    </source>
</evidence>
<dbReference type="EMBL" id="UZAU01000521">
    <property type="status" value="NOT_ANNOTATED_CDS"/>
    <property type="molecule type" value="Genomic_DNA"/>
</dbReference>
<reference evidence="1" key="2">
    <citation type="submission" date="2021-03" db="UniProtKB">
        <authorList>
            <consortium name="EnsemblPlants"/>
        </authorList>
    </citation>
    <scope>IDENTIFICATION</scope>
</reference>
<dbReference type="EnsemblPlants" id="evm.model.05.1285">
    <property type="protein sequence ID" value="cds.evm.model.05.1285"/>
    <property type="gene ID" value="evm.TU.05.1285"/>
</dbReference>